<feature type="chain" id="PRO_5011739172" description="Glycine zipper" evidence="1">
    <location>
        <begin position="34"/>
        <end position="228"/>
    </location>
</feature>
<sequence length="228" mass="23041">MTPAVAGPAGFRIASLLTAALLGSAGCANMNHAQSGALMGTAVGTIAGAAIGSDSGHGGAGALIGGLTGAMAGGVLGDSADAREERDIAMAQRDGAIAQAQYISQQQQGLNNFDLIRLTQSGVSDDVIVNMIATRGGNFDLNTDAIIALKSNGVTDRVIVAAQQAPKVILPTSAVAAPPQPGVVVMQQQPAVVVAPAPVVWGGYWGPPPRHYHRHPPYRGGVDVMFGF</sequence>
<feature type="signal peptide" evidence="1">
    <location>
        <begin position="1"/>
        <end position="33"/>
    </location>
</feature>
<evidence type="ECO:0000313" key="2">
    <source>
        <dbReference type="EMBL" id="SFJ60502.1"/>
    </source>
</evidence>
<evidence type="ECO:0008006" key="4">
    <source>
        <dbReference type="Google" id="ProtNLM"/>
    </source>
</evidence>
<protein>
    <recommendedName>
        <fullName evidence="4">Glycine zipper</fullName>
    </recommendedName>
</protein>
<name>A0A1I3SQL7_9PLAN</name>
<dbReference type="EMBL" id="FOQD01000025">
    <property type="protein sequence ID" value="SFJ60502.1"/>
    <property type="molecule type" value="Genomic_DNA"/>
</dbReference>
<gene>
    <name evidence="2" type="ORF">SAMN05421753_12525</name>
</gene>
<proteinExistence type="predicted"/>
<evidence type="ECO:0000256" key="1">
    <source>
        <dbReference type="SAM" id="SignalP"/>
    </source>
</evidence>
<evidence type="ECO:0000313" key="3">
    <source>
        <dbReference type="Proteomes" id="UP000199518"/>
    </source>
</evidence>
<organism evidence="2 3">
    <name type="scientific">Planctomicrobium piriforme</name>
    <dbReference type="NCBI Taxonomy" id="1576369"/>
    <lineage>
        <taxon>Bacteria</taxon>
        <taxon>Pseudomonadati</taxon>
        <taxon>Planctomycetota</taxon>
        <taxon>Planctomycetia</taxon>
        <taxon>Planctomycetales</taxon>
        <taxon>Planctomycetaceae</taxon>
        <taxon>Planctomicrobium</taxon>
    </lineage>
</organism>
<keyword evidence="1" id="KW-0732">Signal</keyword>
<dbReference type="AlphaFoldDB" id="A0A1I3SQL7"/>
<dbReference type="Proteomes" id="UP000199518">
    <property type="component" value="Unassembled WGS sequence"/>
</dbReference>
<dbReference type="RefSeq" id="WP_175517753.1">
    <property type="nucleotide sequence ID" value="NZ_FOQD01000025.1"/>
</dbReference>
<accession>A0A1I3SQL7</accession>
<reference evidence="3" key="1">
    <citation type="submission" date="2016-10" db="EMBL/GenBank/DDBJ databases">
        <authorList>
            <person name="Varghese N."/>
            <person name="Submissions S."/>
        </authorList>
    </citation>
    <scope>NUCLEOTIDE SEQUENCE [LARGE SCALE GENOMIC DNA]</scope>
    <source>
        <strain evidence="3">DSM 26348</strain>
    </source>
</reference>
<keyword evidence="3" id="KW-1185">Reference proteome</keyword>